<evidence type="ECO:0000256" key="8">
    <source>
        <dbReference type="HAMAP-Rule" id="MF_01416"/>
    </source>
</evidence>
<dbReference type="Pfam" id="PF00213">
    <property type="entry name" value="OSCP"/>
    <property type="match status" value="1"/>
</dbReference>
<evidence type="ECO:0000256" key="1">
    <source>
        <dbReference type="ARBA" id="ARBA00004370"/>
    </source>
</evidence>
<comment type="subcellular location">
    <subcellularLocation>
        <location evidence="8">Cell membrane</location>
        <topology evidence="8">Peripheral membrane protein</topology>
    </subcellularLocation>
    <subcellularLocation>
        <location evidence="1">Membrane</location>
    </subcellularLocation>
</comment>
<keyword evidence="3 8" id="KW-0375">Hydrogen ion transport</keyword>
<comment type="function">
    <text evidence="8">F(1)F(0) ATP synthase produces ATP from ADP in the presence of a proton or sodium gradient. F-type ATPases consist of two structural domains, F(1) containing the extramembraneous catalytic core and F(0) containing the membrane proton channel, linked together by a central stalk and a peripheral stalk. During catalysis, ATP synthesis in the catalytic domain of F(1) is coupled via a rotary mechanism of the central stalk subunits to proton translocation.</text>
</comment>
<comment type="caution">
    <text evidence="9">The sequence shown here is derived from an EMBL/GenBank/DDBJ whole genome shotgun (WGS) entry which is preliminary data.</text>
</comment>
<keyword evidence="8" id="KW-1003">Cell membrane</keyword>
<evidence type="ECO:0000313" key="10">
    <source>
        <dbReference type="Proteomes" id="UP001165423"/>
    </source>
</evidence>
<evidence type="ECO:0000313" key="9">
    <source>
        <dbReference type="EMBL" id="MCJ0826622.1"/>
    </source>
</evidence>
<dbReference type="InterPro" id="IPR000711">
    <property type="entry name" value="ATPase_OSCP/dsu"/>
</dbReference>
<dbReference type="NCBIfam" id="NF004402">
    <property type="entry name" value="PRK05758.2-2"/>
    <property type="match status" value="1"/>
</dbReference>
<dbReference type="RefSeq" id="WP_243322283.1">
    <property type="nucleotide sequence ID" value="NZ_JALGCL010000004.1"/>
</dbReference>
<evidence type="ECO:0000256" key="3">
    <source>
        <dbReference type="ARBA" id="ARBA00022781"/>
    </source>
</evidence>
<dbReference type="InterPro" id="IPR026015">
    <property type="entry name" value="ATP_synth_OSCP/delta_N_sf"/>
</dbReference>
<organism evidence="9 10">
    <name type="scientific">Cognatiluteimonas sedimenti</name>
    <dbReference type="NCBI Taxonomy" id="2927791"/>
    <lineage>
        <taxon>Bacteria</taxon>
        <taxon>Pseudomonadati</taxon>
        <taxon>Pseudomonadota</taxon>
        <taxon>Gammaproteobacteria</taxon>
        <taxon>Lysobacterales</taxon>
        <taxon>Lysobacteraceae</taxon>
        <taxon>Cognatiluteimonas</taxon>
    </lineage>
</organism>
<evidence type="ECO:0000256" key="5">
    <source>
        <dbReference type="ARBA" id="ARBA00023136"/>
    </source>
</evidence>
<sequence length="180" mass="18526">MSQALTLARPYARAAFGIARDEGAFAPWSQALGFAAQVAADPRVAHLLGDPKLADADAVALLSPAAGQGDAAGAPFARFLALLADNRRLALLPEIAGLYEELRSEAERVVKATVTSATVLPASALDGIKAALKRRFGREVEVETAVDASLIGGAVIDAGDVVIDGSLKGKLERLQAALAN</sequence>
<keyword evidence="10" id="KW-1185">Reference proteome</keyword>
<keyword evidence="4 8" id="KW-0406">Ion transport</keyword>
<proteinExistence type="inferred from homology"/>
<evidence type="ECO:0000256" key="2">
    <source>
        <dbReference type="ARBA" id="ARBA00022448"/>
    </source>
</evidence>
<dbReference type="EMBL" id="JALGCL010000004">
    <property type="protein sequence ID" value="MCJ0826622.1"/>
    <property type="molecule type" value="Genomic_DNA"/>
</dbReference>
<keyword evidence="6 8" id="KW-0139">CF(1)</keyword>
<keyword evidence="7 8" id="KW-0066">ATP synthesis</keyword>
<keyword evidence="5 8" id="KW-0472">Membrane</keyword>
<dbReference type="PRINTS" id="PR00125">
    <property type="entry name" value="ATPASEDELTA"/>
</dbReference>
<evidence type="ECO:0000256" key="6">
    <source>
        <dbReference type="ARBA" id="ARBA00023196"/>
    </source>
</evidence>
<evidence type="ECO:0000256" key="7">
    <source>
        <dbReference type="ARBA" id="ARBA00023310"/>
    </source>
</evidence>
<comment type="similarity">
    <text evidence="8">Belongs to the ATPase delta chain family.</text>
</comment>
<dbReference type="Proteomes" id="UP001165423">
    <property type="component" value="Unassembled WGS sequence"/>
</dbReference>
<protein>
    <recommendedName>
        <fullName evidence="8">ATP synthase subunit delta</fullName>
    </recommendedName>
    <alternativeName>
        <fullName evidence="8">ATP synthase F(1) sector subunit delta</fullName>
    </alternativeName>
    <alternativeName>
        <fullName evidence="8">F-type ATPase subunit delta</fullName>
        <shortName evidence="8">F-ATPase subunit delta</shortName>
    </alternativeName>
</protein>
<evidence type="ECO:0000256" key="4">
    <source>
        <dbReference type="ARBA" id="ARBA00023065"/>
    </source>
</evidence>
<keyword evidence="2 8" id="KW-0813">Transport</keyword>
<dbReference type="HAMAP" id="MF_01416">
    <property type="entry name" value="ATP_synth_delta_bact"/>
    <property type="match status" value="1"/>
</dbReference>
<dbReference type="SUPFAM" id="SSF47928">
    <property type="entry name" value="N-terminal domain of the delta subunit of the F1F0-ATP synthase"/>
    <property type="match status" value="1"/>
</dbReference>
<accession>A0ABT0A6L4</accession>
<gene>
    <name evidence="8" type="primary">atpH</name>
    <name evidence="9" type="ORF">MQC88_11775</name>
</gene>
<comment type="function">
    <text evidence="8">This protein is part of the stalk that links CF(0) to CF(1). It either transmits conformational changes from CF(0) to CF(1) or is implicated in proton conduction.</text>
</comment>
<name>A0ABT0A6L4_9GAMM</name>
<dbReference type="Gene3D" id="1.10.520.20">
    <property type="entry name" value="N-terminal domain of the delta subunit of the F1F0-ATP synthase"/>
    <property type="match status" value="1"/>
</dbReference>
<dbReference type="NCBIfam" id="TIGR01145">
    <property type="entry name" value="ATP_synt_delta"/>
    <property type="match status" value="1"/>
</dbReference>
<reference evidence="9 10" key="1">
    <citation type="submission" date="2022-03" db="EMBL/GenBank/DDBJ databases">
        <title>Luteimonas soily sp. nov., a novel bacterium isolated from the soil.</title>
        <authorList>
            <person name="Zhang X."/>
        </authorList>
    </citation>
    <scope>NUCLEOTIDE SEQUENCE [LARGE SCALE GENOMIC DNA]</scope>
    <source>
        <strain evidence="9 10">50</strain>
    </source>
</reference>
<dbReference type="PANTHER" id="PTHR11910">
    <property type="entry name" value="ATP SYNTHASE DELTA CHAIN"/>
    <property type="match status" value="1"/>
</dbReference>